<dbReference type="RefSeq" id="WP_353110538.1">
    <property type="nucleotide sequence ID" value="NZ_APND01000002.1"/>
</dbReference>
<organism evidence="2 3">
    <name type="scientific">Salinisphaera dokdonensis CL-ES53</name>
    <dbReference type="NCBI Taxonomy" id="1304272"/>
    <lineage>
        <taxon>Bacteria</taxon>
        <taxon>Pseudomonadati</taxon>
        <taxon>Pseudomonadota</taxon>
        <taxon>Gammaproteobacteria</taxon>
        <taxon>Salinisphaerales</taxon>
        <taxon>Salinisphaeraceae</taxon>
        <taxon>Salinisphaera</taxon>
    </lineage>
</organism>
<reference evidence="2 3" key="1">
    <citation type="submission" date="2013-03" db="EMBL/GenBank/DDBJ databases">
        <title>Salinisphaera dokdonensis CL-ES53 Genome Sequencing.</title>
        <authorList>
            <person name="Li C."/>
            <person name="Lai Q."/>
            <person name="Shao Z."/>
        </authorList>
    </citation>
    <scope>NUCLEOTIDE SEQUENCE [LARGE SCALE GENOMIC DNA]</scope>
    <source>
        <strain evidence="2 3">CL-ES53</strain>
    </source>
</reference>
<accession>A0ABV2AZG9</accession>
<evidence type="ECO:0000256" key="1">
    <source>
        <dbReference type="SAM" id="Phobius"/>
    </source>
</evidence>
<dbReference type="EMBL" id="APND01000002">
    <property type="protein sequence ID" value="MES1929039.1"/>
    <property type="molecule type" value="Genomic_DNA"/>
</dbReference>
<proteinExistence type="predicted"/>
<dbReference type="Proteomes" id="UP001460888">
    <property type="component" value="Unassembled WGS sequence"/>
</dbReference>
<feature type="transmembrane region" description="Helical" evidence="1">
    <location>
        <begin position="67"/>
        <end position="91"/>
    </location>
</feature>
<dbReference type="PROSITE" id="PS51257">
    <property type="entry name" value="PROKAR_LIPOPROTEIN"/>
    <property type="match status" value="1"/>
</dbReference>
<gene>
    <name evidence="2" type="ORF">SADO_07282</name>
</gene>
<keyword evidence="3" id="KW-1185">Reference proteome</keyword>
<protein>
    <submittedName>
        <fullName evidence="2">Uncharacterized protein</fullName>
    </submittedName>
</protein>
<keyword evidence="1" id="KW-1133">Transmembrane helix</keyword>
<comment type="caution">
    <text evidence="2">The sequence shown here is derived from an EMBL/GenBank/DDBJ whole genome shotgun (WGS) entry which is preliminary data.</text>
</comment>
<evidence type="ECO:0000313" key="2">
    <source>
        <dbReference type="EMBL" id="MES1929039.1"/>
    </source>
</evidence>
<sequence length="111" mass="11637">MAGKAHGEPGLLMLLASLSCGIGAGLIYFAHPNQTARTRPLTPAVGGLGGLFCLVGLGLWIAEHGALVGLTIALTLWMLVFTLLPYLAAWLGKHPSPLRRPGQRGHSRPHG</sequence>
<keyword evidence="1" id="KW-0812">Transmembrane</keyword>
<keyword evidence="1" id="KW-0472">Membrane</keyword>
<feature type="transmembrane region" description="Helical" evidence="1">
    <location>
        <begin position="41"/>
        <end position="61"/>
    </location>
</feature>
<name>A0ABV2AZG9_9GAMM</name>
<feature type="transmembrane region" description="Helical" evidence="1">
    <location>
        <begin position="12"/>
        <end position="29"/>
    </location>
</feature>
<evidence type="ECO:0000313" key="3">
    <source>
        <dbReference type="Proteomes" id="UP001460888"/>
    </source>
</evidence>